<accession>A0A9P0JA26</accession>
<keyword evidence="1" id="KW-0472">Membrane</keyword>
<dbReference type="AlphaFoldDB" id="A0A9P0JA26"/>
<dbReference type="EMBL" id="OU899036">
    <property type="protein sequence ID" value="CAH1731000.1"/>
    <property type="molecule type" value="Genomic_DNA"/>
</dbReference>
<evidence type="ECO:0000256" key="1">
    <source>
        <dbReference type="SAM" id="Phobius"/>
    </source>
</evidence>
<feature type="transmembrane region" description="Helical" evidence="1">
    <location>
        <begin position="76"/>
        <end position="99"/>
    </location>
</feature>
<feature type="transmembrane region" description="Helical" evidence="1">
    <location>
        <begin position="105"/>
        <end position="125"/>
    </location>
</feature>
<organism evidence="2 3">
    <name type="scientific">Aphis gossypii</name>
    <name type="common">Cotton aphid</name>
    <dbReference type="NCBI Taxonomy" id="80765"/>
    <lineage>
        <taxon>Eukaryota</taxon>
        <taxon>Metazoa</taxon>
        <taxon>Ecdysozoa</taxon>
        <taxon>Arthropoda</taxon>
        <taxon>Hexapoda</taxon>
        <taxon>Insecta</taxon>
        <taxon>Pterygota</taxon>
        <taxon>Neoptera</taxon>
        <taxon>Paraneoptera</taxon>
        <taxon>Hemiptera</taxon>
        <taxon>Sternorrhyncha</taxon>
        <taxon>Aphidomorpha</taxon>
        <taxon>Aphidoidea</taxon>
        <taxon>Aphididae</taxon>
        <taxon>Aphidini</taxon>
        <taxon>Aphis</taxon>
        <taxon>Aphis</taxon>
    </lineage>
</organism>
<gene>
    <name evidence="2" type="ORF">APHIGO_LOCUS7802</name>
</gene>
<keyword evidence="3" id="KW-1185">Reference proteome</keyword>
<reference evidence="2" key="1">
    <citation type="submission" date="2022-02" db="EMBL/GenBank/DDBJ databases">
        <authorList>
            <person name="King R."/>
        </authorList>
    </citation>
    <scope>NUCLEOTIDE SEQUENCE</scope>
</reference>
<proteinExistence type="predicted"/>
<keyword evidence="1" id="KW-0812">Transmembrane</keyword>
<evidence type="ECO:0000313" key="3">
    <source>
        <dbReference type="Proteomes" id="UP001154329"/>
    </source>
</evidence>
<keyword evidence="1" id="KW-1133">Transmembrane helix</keyword>
<evidence type="ECO:0000313" key="2">
    <source>
        <dbReference type="EMBL" id="CAH1731000.1"/>
    </source>
</evidence>
<name>A0A9P0JA26_APHGO</name>
<protein>
    <submittedName>
        <fullName evidence="2">Uncharacterized protein</fullName>
    </submittedName>
</protein>
<feature type="transmembrane region" description="Helical" evidence="1">
    <location>
        <begin position="43"/>
        <end position="69"/>
    </location>
</feature>
<reference evidence="2" key="2">
    <citation type="submission" date="2022-10" db="EMBL/GenBank/DDBJ databases">
        <authorList>
            <consortium name="ENA_rothamsted_submissions"/>
            <consortium name="culmorum"/>
            <person name="King R."/>
        </authorList>
    </citation>
    <scope>NUCLEOTIDE SEQUENCE</scope>
</reference>
<dbReference type="Proteomes" id="UP001154329">
    <property type="component" value="Chromosome 3"/>
</dbReference>
<sequence length="144" mass="16723">MPPLQQPAMQNDYLYQTPYWKTSEAYTEAAQKYFGRYFLIFDFILTVVVYVILLAIGYVVVVPVLIAFYTVTRHMVVDLVFLIGSIYSHLCDGLCFLMFHCHVTFISVFVAVAMTWFVLAVFISFSEHDRLLLLLTLHDDEFIV</sequence>